<protein>
    <submittedName>
        <fullName evidence="2">Uncharacterized protein</fullName>
    </submittedName>
</protein>
<keyword evidence="3" id="KW-1185">Reference proteome</keyword>
<organism evidence="2 3">
    <name type="scientific">Muricoccus roseus</name>
    <dbReference type="NCBI Taxonomy" id="198092"/>
    <lineage>
        <taxon>Bacteria</taxon>
        <taxon>Pseudomonadati</taxon>
        <taxon>Pseudomonadota</taxon>
        <taxon>Alphaproteobacteria</taxon>
        <taxon>Acetobacterales</taxon>
        <taxon>Roseomonadaceae</taxon>
        <taxon>Muricoccus</taxon>
    </lineage>
</organism>
<feature type="region of interest" description="Disordered" evidence="1">
    <location>
        <begin position="48"/>
        <end position="78"/>
    </location>
</feature>
<reference evidence="2 3" key="1">
    <citation type="submission" date="2016-11" db="EMBL/GenBank/DDBJ databases">
        <authorList>
            <person name="Jaros S."/>
            <person name="Januszkiewicz K."/>
            <person name="Wedrychowicz H."/>
        </authorList>
    </citation>
    <scope>NUCLEOTIDE SEQUENCE [LARGE SCALE GENOMIC DNA]</scope>
    <source>
        <strain evidence="2 3">DSM 14916</strain>
    </source>
</reference>
<sequence length="104" mass="11339">MRAADAARLARVLALLGSDFEGERASAALAADRLLKRLGLSWPELIAGAGGARKPAPPPPDALEAAQSRLRQSQRENADLRRQITRLKRQVEALTPRRPPPEDE</sequence>
<evidence type="ECO:0000313" key="3">
    <source>
        <dbReference type="Proteomes" id="UP000184387"/>
    </source>
</evidence>
<gene>
    <name evidence="2" type="ORF">SAMN02745194_03214</name>
</gene>
<accession>A0A1M6LP93</accession>
<proteinExistence type="predicted"/>
<dbReference type="Proteomes" id="UP000184387">
    <property type="component" value="Unassembled WGS sequence"/>
</dbReference>
<name>A0A1M6LP93_9PROT</name>
<dbReference type="EMBL" id="FQZF01000019">
    <property type="protein sequence ID" value="SHJ73026.1"/>
    <property type="molecule type" value="Genomic_DNA"/>
</dbReference>
<evidence type="ECO:0000256" key="1">
    <source>
        <dbReference type="SAM" id="MobiDB-lite"/>
    </source>
</evidence>
<evidence type="ECO:0000313" key="2">
    <source>
        <dbReference type="EMBL" id="SHJ73026.1"/>
    </source>
</evidence>
<dbReference type="AlphaFoldDB" id="A0A1M6LP93"/>